<gene>
    <name evidence="1" type="ORF">COO91_07650</name>
</gene>
<proteinExistence type="predicted"/>
<organism evidence="1 2">
    <name type="scientific">Nostoc flagelliforme CCNUN1</name>
    <dbReference type="NCBI Taxonomy" id="2038116"/>
    <lineage>
        <taxon>Bacteria</taxon>
        <taxon>Bacillati</taxon>
        <taxon>Cyanobacteriota</taxon>
        <taxon>Cyanophyceae</taxon>
        <taxon>Nostocales</taxon>
        <taxon>Nostocaceae</taxon>
        <taxon>Nostoc</taxon>
    </lineage>
</organism>
<evidence type="ECO:0000313" key="2">
    <source>
        <dbReference type="Proteomes" id="UP000232003"/>
    </source>
</evidence>
<accession>A0A2K8T1U6</accession>
<dbReference type="AlphaFoldDB" id="A0A2K8T1U6"/>
<dbReference type="KEGG" id="nfl:COO91_07650"/>
<name>A0A2K8T1U6_9NOSO</name>
<dbReference type="Proteomes" id="UP000232003">
    <property type="component" value="Chromosome"/>
</dbReference>
<protein>
    <submittedName>
        <fullName evidence="1">Uncharacterized protein</fullName>
    </submittedName>
</protein>
<reference evidence="1 2" key="1">
    <citation type="submission" date="2017-11" db="EMBL/GenBank/DDBJ databases">
        <title>Complete genome of a free-living desiccation-tolerant cyanobacterium and its photosynthetic adaptation to extreme terrestrial habitat.</title>
        <authorList>
            <person name="Shang J."/>
        </authorList>
    </citation>
    <scope>NUCLEOTIDE SEQUENCE [LARGE SCALE GENOMIC DNA]</scope>
    <source>
        <strain evidence="1 2">CCNUN1</strain>
    </source>
</reference>
<keyword evidence="2" id="KW-1185">Reference proteome</keyword>
<evidence type="ECO:0000313" key="1">
    <source>
        <dbReference type="EMBL" id="AUB41600.1"/>
    </source>
</evidence>
<dbReference type="EMBL" id="CP024785">
    <property type="protein sequence ID" value="AUB41600.1"/>
    <property type="molecule type" value="Genomic_DNA"/>
</dbReference>
<sequence length="70" mass="8125">MQIESTSIGNNVLQKYLTYINNAEWKILAHLIPEAKRVVIPTPLISDKFVTRYIPRKTKAFSNKFEKAFV</sequence>